<sequence>MMRNGIMDILARSAATGEIDYLGRADRGAWTTARKAVHARHAQTKIKTCRSNDHRSGASVTEADAPVAGAPPRSQDPERMTTLLLRLKENQDETVFAELFHFFAPRVKSYMRKLGAPEDQAEELAQESMAMVWRKIHLFDAERAGASTWIFSIARNLRIDAFRRQRRPEVLMNDPTLVPDGPESPEREMDRGQQAAAVRAALATLPAEQARIVHLSFFEDKPHAVIAEQLGIPLGTVKSRMRLAFQRFRKALGEPES</sequence>
<keyword evidence="3 6" id="KW-0731">Sigma factor</keyword>
<dbReference type="SUPFAM" id="SSF88659">
    <property type="entry name" value="Sigma3 and sigma4 domains of RNA polymerase sigma factors"/>
    <property type="match status" value="1"/>
</dbReference>
<protein>
    <recommendedName>
        <fullName evidence="6">RNA polymerase sigma factor</fullName>
    </recommendedName>
</protein>
<dbReference type="GO" id="GO:0016987">
    <property type="term" value="F:sigma factor activity"/>
    <property type="evidence" value="ECO:0007669"/>
    <property type="project" value="UniProtKB-KW"/>
</dbReference>
<dbReference type="PANTHER" id="PTHR43133">
    <property type="entry name" value="RNA POLYMERASE ECF-TYPE SIGMA FACTO"/>
    <property type="match status" value="1"/>
</dbReference>
<dbReference type="InterPro" id="IPR013324">
    <property type="entry name" value="RNA_pol_sigma_r3/r4-like"/>
</dbReference>
<evidence type="ECO:0000313" key="10">
    <source>
        <dbReference type="EMBL" id="TDQ77567.1"/>
    </source>
</evidence>
<feature type="domain" description="RNA polymerase sigma-70 region 2" evidence="8">
    <location>
        <begin position="103"/>
        <end position="167"/>
    </location>
</feature>
<dbReference type="GO" id="GO:0003677">
    <property type="term" value="F:DNA binding"/>
    <property type="evidence" value="ECO:0007669"/>
    <property type="project" value="UniProtKB-KW"/>
</dbReference>
<dbReference type="PROSITE" id="PS01063">
    <property type="entry name" value="SIGMA70_ECF"/>
    <property type="match status" value="1"/>
</dbReference>
<dbReference type="Pfam" id="PF08281">
    <property type="entry name" value="Sigma70_r4_2"/>
    <property type="match status" value="1"/>
</dbReference>
<dbReference type="InterPro" id="IPR036388">
    <property type="entry name" value="WH-like_DNA-bd_sf"/>
</dbReference>
<evidence type="ECO:0000256" key="6">
    <source>
        <dbReference type="RuleBase" id="RU000716"/>
    </source>
</evidence>
<dbReference type="Proteomes" id="UP000295783">
    <property type="component" value="Unassembled WGS sequence"/>
</dbReference>
<comment type="caution">
    <text evidence="10">The sequence shown here is derived from an EMBL/GenBank/DDBJ whole genome shotgun (WGS) entry which is preliminary data.</text>
</comment>
<feature type="region of interest" description="Disordered" evidence="7">
    <location>
        <begin position="41"/>
        <end position="77"/>
    </location>
</feature>
<dbReference type="InterPro" id="IPR007627">
    <property type="entry name" value="RNA_pol_sigma70_r2"/>
</dbReference>
<dbReference type="CDD" id="cd06171">
    <property type="entry name" value="Sigma70_r4"/>
    <property type="match status" value="1"/>
</dbReference>
<keyword evidence="4 6" id="KW-0238">DNA-binding</keyword>
<dbReference type="InterPro" id="IPR013325">
    <property type="entry name" value="RNA_pol_sigma_r2"/>
</dbReference>
<evidence type="ECO:0000259" key="9">
    <source>
        <dbReference type="Pfam" id="PF08281"/>
    </source>
</evidence>
<gene>
    <name evidence="10" type="ORF">A8950_3719</name>
</gene>
<keyword evidence="11" id="KW-1185">Reference proteome</keyword>
<feature type="domain" description="RNA polymerase sigma factor 70 region 4 type 2" evidence="9">
    <location>
        <begin position="197"/>
        <end position="247"/>
    </location>
</feature>
<dbReference type="InterPro" id="IPR039425">
    <property type="entry name" value="RNA_pol_sigma-70-like"/>
</dbReference>
<evidence type="ECO:0000256" key="3">
    <source>
        <dbReference type="ARBA" id="ARBA00023082"/>
    </source>
</evidence>
<evidence type="ECO:0000256" key="1">
    <source>
        <dbReference type="ARBA" id="ARBA00010641"/>
    </source>
</evidence>
<dbReference type="SUPFAM" id="SSF88946">
    <property type="entry name" value="Sigma2 domain of RNA polymerase sigma factors"/>
    <property type="match status" value="1"/>
</dbReference>
<proteinExistence type="inferred from homology"/>
<evidence type="ECO:0000256" key="2">
    <source>
        <dbReference type="ARBA" id="ARBA00023015"/>
    </source>
</evidence>
<keyword evidence="5 6" id="KW-0804">Transcription</keyword>
<evidence type="ECO:0000256" key="7">
    <source>
        <dbReference type="SAM" id="MobiDB-lite"/>
    </source>
</evidence>
<evidence type="ECO:0000256" key="4">
    <source>
        <dbReference type="ARBA" id="ARBA00023125"/>
    </source>
</evidence>
<accession>A0A4R6WD44</accession>
<dbReference type="PANTHER" id="PTHR43133:SF62">
    <property type="entry name" value="RNA POLYMERASE SIGMA FACTOR SIGZ"/>
    <property type="match status" value="1"/>
</dbReference>
<dbReference type="Gene3D" id="1.10.1740.10">
    <property type="match status" value="1"/>
</dbReference>
<keyword evidence="2 6" id="KW-0805">Transcription regulation</keyword>
<dbReference type="NCBIfam" id="TIGR02937">
    <property type="entry name" value="sigma70-ECF"/>
    <property type="match status" value="1"/>
</dbReference>
<reference evidence="10 11" key="1">
    <citation type="submission" date="2019-03" db="EMBL/GenBank/DDBJ databases">
        <title>Genomic Encyclopedia of Type Strains, Phase III (KMG-III): the genomes of soil and plant-associated and newly described type strains.</title>
        <authorList>
            <person name="Whitman W."/>
        </authorList>
    </citation>
    <scope>NUCLEOTIDE SEQUENCE [LARGE SCALE GENOMIC DNA]</scope>
    <source>
        <strain evidence="10 11">CGMCC 1.7660</strain>
    </source>
</reference>
<dbReference type="Pfam" id="PF04542">
    <property type="entry name" value="Sigma70_r2"/>
    <property type="match status" value="1"/>
</dbReference>
<dbReference type="InterPro" id="IPR014284">
    <property type="entry name" value="RNA_pol_sigma-70_dom"/>
</dbReference>
<organism evidence="10 11">
    <name type="scientific">Dongia mobilis</name>
    <dbReference type="NCBI Taxonomy" id="578943"/>
    <lineage>
        <taxon>Bacteria</taxon>
        <taxon>Pseudomonadati</taxon>
        <taxon>Pseudomonadota</taxon>
        <taxon>Alphaproteobacteria</taxon>
        <taxon>Rhodospirillales</taxon>
        <taxon>Dongiaceae</taxon>
        <taxon>Dongia</taxon>
    </lineage>
</organism>
<dbReference type="EMBL" id="SNYW01000014">
    <property type="protein sequence ID" value="TDQ77567.1"/>
    <property type="molecule type" value="Genomic_DNA"/>
</dbReference>
<evidence type="ECO:0000256" key="5">
    <source>
        <dbReference type="ARBA" id="ARBA00023163"/>
    </source>
</evidence>
<dbReference type="InterPro" id="IPR013249">
    <property type="entry name" value="RNA_pol_sigma70_r4_t2"/>
</dbReference>
<dbReference type="Gene3D" id="1.10.10.10">
    <property type="entry name" value="Winged helix-like DNA-binding domain superfamily/Winged helix DNA-binding domain"/>
    <property type="match status" value="1"/>
</dbReference>
<name>A0A4R6WD44_9PROT</name>
<dbReference type="InterPro" id="IPR000838">
    <property type="entry name" value="RNA_pol_sigma70_ECF_CS"/>
</dbReference>
<evidence type="ECO:0000313" key="11">
    <source>
        <dbReference type="Proteomes" id="UP000295783"/>
    </source>
</evidence>
<evidence type="ECO:0000259" key="8">
    <source>
        <dbReference type="Pfam" id="PF04542"/>
    </source>
</evidence>
<dbReference type="GO" id="GO:0006352">
    <property type="term" value="P:DNA-templated transcription initiation"/>
    <property type="evidence" value="ECO:0007669"/>
    <property type="project" value="InterPro"/>
</dbReference>
<dbReference type="AlphaFoldDB" id="A0A4R6WD44"/>
<comment type="similarity">
    <text evidence="1 6">Belongs to the sigma-70 factor family. ECF subfamily.</text>
</comment>